<feature type="transmembrane region" description="Helical" evidence="1">
    <location>
        <begin position="35"/>
        <end position="56"/>
    </location>
</feature>
<reference evidence="2" key="1">
    <citation type="submission" date="2021-02" db="EMBL/GenBank/DDBJ databases">
        <authorList>
            <person name="Nowell W R."/>
        </authorList>
    </citation>
    <scope>NUCLEOTIDE SEQUENCE</scope>
</reference>
<dbReference type="EMBL" id="CAJNRE010004560">
    <property type="protein sequence ID" value="CAF2036771.1"/>
    <property type="molecule type" value="Genomic_DNA"/>
</dbReference>
<protein>
    <submittedName>
        <fullName evidence="2">Uncharacterized protein</fullName>
    </submittedName>
</protein>
<proteinExistence type="predicted"/>
<sequence>MSITTIPICIYFIPITNKTEWLCDKKCRLKKCQKYLNVFMNFSMVIMMLTIIFISWKSAYLMWKNREILVGILPTIIGLVMCVTLIEWFVVSVYVRVQNYRQQRKQYQLREPIKYNSSSRYVKIKWLSKRHIQKLKMLMKGVFIHKNCRFNI</sequence>
<keyword evidence="1" id="KW-0472">Membrane</keyword>
<evidence type="ECO:0000256" key="1">
    <source>
        <dbReference type="SAM" id="Phobius"/>
    </source>
</evidence>
<gene>
    <name evidence="2" type="ORF">MBJ925_LOCUS10837</name>
</gene>
<evidence type="ECO:0000313" key="3">
    <source>
        <dbReference type="Proteomes" id="UP000663824"/>
    </source>
</evidence>
<name>A0A816NMA5_9BILA</name>
<feature type="transmembrane region" description="Helical" evidence="1">
    <location>
        <begin position="68"/>
        <end position="95"/>
    </location>
</feature>
<keyword evidence="1" id="KW-0812">Transmembrane</keyword>
<evidence type="ECO:0000313" key="2">
    <source>
        <dbReference type="EMBL" id="CAF2036771.1"/>
    </source>
</evidence>
<accession>A0A816NMA5</accession>
<organism evidence="2 3">
    <name type="scientific">Rotaria magnacalcarata</name>
    <dbReference type="NCBI Taxonomy" id="392030"/>
    <lineage>
        <taxon>Eukaryota</taxon>
        <taxon>Metazoa</taxon>
        <taxon>Spiralia</taxon>
        <taxon>Gnathifera</taxon>
        <taxon>Rotifera</taxon>
        <taxon>Eurotatoria</taxon>
        <taxon>Bdelloidea</taxon>
        <taxon>Philodinida</taxon>
        <taxon>Philodinidae</taxon>
        <taxon>Rotaria</taxon>
    </lineage>
</organism>
<dbReference type="Proteomes" id="UP000663824">
    <property type="component" value="Unassembled WGS sequence"/>
</dbReference>
<keyword evidence="1" id="KW-1133">Transmembrane helix</keyword>
<comment type="caution">
    <text evidence="2">The sequence shown here is derived from an EMBL/GenBank/DDBJ whole genome shotgun (WGS) entry which is preliminary data.</text>
</comment>
<dbReference type="AlphaFoldDB" id="A0A816NMA5"/>